<dbReference type="EMBL" id="CP010822">
    <property type="protein sequence ID" value="ALJ89901.1"/>
    <property type="molecule type" value="Genomic_DNA"/>
</dbReference>
<reference evidence="3" key="1">
    <citation type="journal article" date="2015" name="PLoS ONE">
        <title>Complete Genome Sequence of Thermus aquaticus Y51MC23.</title>
        <authorList>
            <person name="Brumm P.J."/>
            <person name="Monsma S."/>
            <person name="Keough B."/>
            <person name="Jasinovica S."/>
            <person name="Ferguson E."/>
            <person name="Schoenfeld T."/>
            <person name="Lodes M."/>
            <person name="Mead D.A."/>
        </authorList>
    </citation>
    <scope>NUCLEOTIDE SEQUENCE [LARGE SCALE GENOMIC DNA]</scope>
    <source>
        <strain evidence="3">BAA-2747 / Y51MC23</strain>
    </source>
</reference>
<evidence type="ECO:0000313" key="3">
    <source>
        <dbReference type="Proteomes" id="UP000058660"/>
    </source>
</evidence>
<accession>A0ABN4IEK8</accession>
<feature type="chain" id="PRO_5045156688" evidence="1">
    <location>
        <begin position="20"/>
        <end position="37"/>
    </location>
</feature>
<organism evidence="2 3">
    <name type="scientific">Thermus aquaticus (strain ATCC BAA-2747 / Y51MC23)</name>
    <dbReference type="NCBI Taxonomy" id="498848"/>
    <lineage>
        <taxon>Bacteria</taxon>
        <taxon>Thermotogati</taxon>
        <taxon>Deinococcota</taxon>
        <taxon>Deinococci</taxon>
        <taxon>Thermales</taxon>
        <taxon>Thermaceae</taxon>
        <taxon>Thermus</taxon>
    </lineage>
</organism>
<protein>
    <submittedName>
        <fullName evidence="2">Uncharacterized protein</fullName>
    </submittedName>
</protein>
<evidence type="ECO:0000256" key="1">
    <source>
        <dbReference type="SAM" id="SignalP"/>
    </source>
</evidence>
<dbReference type="Proteomes" id="UP000058660">
    <property type="component" value="Chromosome"/>
</dbReference>
<keyword evidence="3" id="KW-1185">Reference proteome</keyword>
<keyword evidence="1" id="KW-0732">Signal</keyword>
<name>A0ABN4IEK8_THEA5</name>
<proteinExistence type="predicted"/>
<feature type="signal peptide" evidence="1">
    <location>
        <begin position="1"/>
        <end position="19"/>
    </location>
</feature>
<gene>
    <name evidence="2" type="ORF">TO73_0020</name>
</gene>
<evidence type="ECO:0000313" key="2">
    <source>
        <dbReference type="EMBL" id="ALJ89901.1"/>
    </source>
</evidence>
<sequence>MKKLVVLLVGALSLALAQASQVAALVDAGRFQEACET</sequence>